<evidence type="ECO:0000313" key="1">
    <source>
        <dbReference type="EMBL" id="SNB52080.1"/>
    </source>
</evidence>
<keyword evidence="2" id="KW-1185">Reference proteome</keyword>
<evidence type="ECO:0000313" key="2">
    <source>
        <dbReference type="Proteomes" id="UP000198418"/>
    </source>
</evidence>
<sequence length="179" mass="20090">MTRIPPIIPENATPAQRADYDKLAKAHAVTNMKAALLHSPVALDAVLKWYDLFARVKPFLGERLAILFCDAISRQNACELCATFMKREIVQWGEDPNDLKLDEREQAVVDFGRQLAKDANRVSDALYARLAAHFTPAQIVELTVFGGLMIVNNLFNSALQIPVDESLDPYRIDPETYFA</sequence>
<evidence type="ECO:0008006" key="3">
    <source>
        <dbReference type="Google" id="ProtNLM"/>
    </source>
</evidence>
<reference evidence="2" key="1">
    <citation type="submission" date="2017-06" db="EMBL/GenBank/DDBJ databases">
        <authorList>
            <person name="Varghese N."/>
            <person name="Submissions S."/>
        </authorList>
    </citation>
    <scope>NUCLEOTIDE SEQUENCE [LARGE SCALE GENOMIC DNA]</scope>
    <source>
        <strain evidence="2">DSM 137</strain>
    </source>
</reference>
<dbReference type="Gene3D" id="1.20.1290.10">
    <property type="entry name" value="AhpD-like"/>
    <property type="match status" value="1"/>
</dbReference>
<gene>
    <name evidence="1" type="ORF">SAMN06265338_101180</name>
</gene>
<dbReference type="SUPFAM" id="SSF69118">
    <property type="entry name" value="AhpD-like"/>
    <property type="match status" value="1"/>
</dbReference>
<dbReference type="Proteomes" id="UP000198418">
    <property type="component" value="Unassembled WGS sequence"/>
</dbReference>
<proteinExistence type="predicted"/>
<name>A0A212PYI9_RHOAC</name>
<dbReference type="OrthoDB" id="3233491at2"/>
<dbReference type="InterPro" id="IPR029032">
    <property type="entry name" value="AhpD-like"/>
</dbReference>
<accession>A0A212PYI9</accession>
<dbReference type="EMBL" id="FYDG01000001">
    <property type="protein sequence ID" value="SNB52080.1"/>
    <property type="molecule type" value="Genomic_DNA"/>
</dbReference>
<organism evidence="1 2">
    <name type="scientific">Rhodoblastus acidophilus</name>
    <name type="common">Rhodopseudomonas acidophila</name>
    <dbReference type="NCBI Taxonomy" id="1074"/>
    <lineage>
        <taxon>Bacteria</taxon>
        <taxon>Pseudomonadati</taxon>
        <taxon>Pseudomonadota</taxon>
        <taxon>Alphaproteobacteria</taxon>
        <taxon>Hyphomicrobiales</taxon>
        <taxon>Rhodoblastaceae</taxon>
        <taxon>Rhodoblastus</taxon>
    </lineage>
</organism>
<dbReference type="AlphaFoldDB" id="A0A212PYI9"/>
<dbReference type="RefSeq" id="WP_088518682.1">
    <property type="nucleotide sequence ID" value="NZ_FYDG01000001.1"/>
</dbReference>
<protein>
    <recommendedName>
        <fullName evidence="3">Carboxymuconolactone decarboxylase family protein</fullName>
    </recommendedName>
</protein>